<dbReference type="STRING" id="160454.RV10_GL000709"/>
<evidence type="ECO:0000259" key="1">
    <source>
        <dbReference type="Pfam" id="PF00485"/>
    </source>
</evidence>
<organism evidence="2 3">
    <name type="scientific">Enterococcus pallens ATCC BAA-351</name>
    <dbReference type="NCBI Taxonomy" id="1158607"/>
    <lineage>
        <taxon>Bacteria</taxon>
        <taxon>Bacillati</taxon>
        <taxon>Bacillota</taxon>
        <taxon>Bacilli</taxon>
        <taxon>Lactobacillales</taxon>
        <taxon>Enterococcaceae</taxon>
        <taxon>Enterococcus</taxon>
    </lineage>
</organism>
<keyword evidence="3" id="KW-1185">Reference proteome</keyword>
<evidence type="ECO:0000313" key="2">
    <source>
        <dbReference type="EMBL" id="EOH93755.1"/>
    </source>
</evidence>
<dbReference type="HOGENOM" id="CLU_067202_2_0_9"/>
<dbReference type="GO" id="GO:0016301">
    <property type="term" value="F:kinase activity"/>
    <property type="evidence" value="ECO:0007669"/>
    <property type="project" value="InterPro"/>
</dbReference>
<dbReference type="PANTHER" id="PTHR10285">
    <property type="entry name" value="URIDINE KINASE"/>
    <property type="match status" value="1"/>
</dbReference>
<dbReference type="InterPro" id="IPR006083">
    <property type="entry name" value="PRK/URK"/>
</dbReference>
<accession>R2SDZ5</accession>
<dbReference type="RefSeq" id="WP_010757441.1">
    <property type="nucleotide sequence ID" value="NZ_ASWD01000001.1"/>
</dbReference>
<dbReference type="GO" id="GO:0005524">
    <property type="term" value="F:ATP binding"/>
    <property type="evidence" value="ECO:0007669"/>
    <property type="project" value="InterPro"/>
</dbReference>
<dbReference type="SUPFAM" id="SSF52540">
    <property type="entry name" value="P-loop containing nucleoside triphosphate hydrolases"/>
    <property type="match status" value="1"/>
</dbReference>
<dbReference type="Proteomes" id="UP000013782">
    <property type="component" value="Unassembled WGS sequence"/>
</dbReference>
<reference evidence="2 3" key="1">
    <citation type="submission" date="2013-02" db="EMBL/GenBank/DDBJ databases">
        <title>The Genome Sequence of Enterococcus pallens BAA-351.</title>
        <authorList>
            <consortium name="The Broad Institute Genome Sequencing Platform"/>
            <consortium name="The Broad Institute Genome Sequencing Center for Infectious Disease"/>
            <person name="Earl A.M."/>
            <person name="Gilmore M.S."/>
            <person name="Lebreton F."/>
            <person name="Walker B."/>
            <person name="Young S.K."/>
            <person name="Zeng Q."/>
            <person name="Gargeya S."/>
            <person name="Fitzgerald M."/>
            <person name="Haas B."/>
            <person name="Abouelleil A."/>
            <person name="Alvarado L."/>
            <person name="Arachchi H.M."/>
            <person name="Berlin A.M."/>
            <person name="Chapman S.B."/>
            <person name="Dewar J."/>
            <person name="Goldberg J."/>
            <person name="Griggs A."/>
            <person name="Gujja S."/>
            <person name="Hansen M."/>
            <person name="Howarth C."/>
            <person name="Imamovic A."/>
            <person name="Larimer J."/>
            <person name="McCowan C."/>
            <person name="Murphy C."/>
            <person name="Neiman D."/>
            <person name="Pearson M."/>
            <person name="Priest M."/>
            <person name="Roberts A."/>
            <person name="Saif S."/>
            <person name="Shea T."/>
            <person name="Sisk P."/>
            <person name="Sykes S."/>
            <person name="Wortman J."/>
            <person name="Nusbaum C."/>
            <person name="Birren B."/>
        </authorList>
    </citation>
    <scope>NUCLEOTIDE SEQUENCE [LARGE SCALE GENOMIC DNA]</scope>
    <source>
        <strain evidence="2 3">ATCC BAA-351</strain>
    </source>
</reference>
<comment type="caution">
    <text evidence="2">The sequence shown here is derived from an EMBL/GenBank/DDBJ whole genome shotgun (WGS) entry which is preliminary data.</text>
</comment>
<feature type="domain" description="Phosphoribulokinase/uridine kinase" evidence="1">
    <location>
        <begin position="48"/>
        <end position="217"/>
    </location>
</feature>
<dbReference type="eggNOG" id="COG1072">
    <property type="taxonomic scope" value="Bacteria"/>
</dbReference>
<dbReference type="Pfam" id="PF00485">
    <property type="entry name" value="PRK"/>
    <property type="match status" value="1"/>
</dbReference>
<name>R2SDZ5_9ENTE</name>
<protein>
    <recommendedName>
        <fullName evidence="1">Phosphoribulokinase/uridine kinase domain-containing protein</fullName>
    </recommendedName>
</protein>
<evidence type="ECO:0000313" key="3">
    <source>
        <dbReference type="Proteomes" id="UP000013782"/>
    </source>
</evidence>
<dbReference type="EMBL" id="AJAQ01000016">
    <property type="protein sequence ID" value="EOH93755.1"/>
    <property type="molecule type" value="Genomic_DNA"/>
</dbReference>
<sequence>MRNYSLTVNDLVIEAAFDEENIETIFYPLLKKWTKLQTYKGKRIFVFLAAPPGCGKTTLALFLEQLSKNTPDCTPIQAIGLDGFHYDQAFLNSHSMNMDGQTVLMKHFKGHPATFNVPLLIEKIKAAQEKDNWWPIYSRKLHDVVQDQIQLTEKIILLEGNYLLLDTPPWNQLQEYCEDRIFLSTDTTVLEERLIQRKMLGGLSYEAARTFYEQSDKRNVESILASDHHADTVLYVTDGIFQLN</sequence>
<dbReference type="OrthoDB" id="1550976at2"/>
<dbReference type="Gene3D" id="3.40.50.300">
    <property type="entry name" value="P-loop containing nucleotide triphosphate hydrolases"/>
    <property type="match status" value="1"/>
</dbReference>
<gene>
    <name evidence="2" type="ORF">UAU_02451</name>
</gene>
<dbReference type="NCBIfam" id="NF006745">
    <property type="entry name" value="PRK09270.1-4"/>
    <property type="match status" value="1"/>
</dbReference>
<dbReference type="InterPro" id="IPR027417">
    <property type="entry name" value="P-loop_NTPase"/>
</dbReference>
<dbReference type="AlphaFoldDB" id="R2SDZ5"/>
<proteinExistence type="predicted"/>
<dbReference type="PATRIC" id="fig|1158607.3.peg.2426"/>